<dbReference type="InterPro" id="IPR000073">
    <property type="entry name" value="AB_hydrolase_1"/>
</dbReference>
<dbReference type="SUPFAM" id="SSF53474">
    <property type="entry name" value="alpha/beta-Hydrolases"/>
    <property type="match status" value="1"/>
</dbReference>
<dbReference type="Pfam" id="PF07167">
    <property type="entry name" value="PhaC_N"/>
    <property type="match status" value="1"/>
</dbReference>
<gene>
    <name evidence="7" type="ORF">FHS81_001968</name>
</gene>
<dbReference type="InterPro" id="IPR010963">
    <property type="entry name" value="PHA_synth_I"/>
</dbReference>
<comment type="caution">
    <text evidence="7">The sequence shown here is derived from an EMBL/GenBank/DDBJ whole genome shotgun (WGS) entry which is preliminary data.</text>
</comment>
<keyword evidence="8" id="KW-1185">Reference proteome</keyword>
<dbReference type="Proteomes" id="UP000537592">
    <property type="component" value="Unassembled WGS sequence"/>
</dbReference>
<dbReference type="GO" id="GO:0042619">
    <property type="term" value="P:poly-hydroxybutyrate biosynthetic process"/>
    <property type="evidence" value="ECO:0007669"/>
    <property type="project" value="InterPro"/>
</dbReference>
<accession>A0A7W5Z4T9</accession>
<dbReference type="Pfam" id="PF00561">
    <property type="entry name" value="Abhydrolase_1"/>
    <property type="match status" value="1"/>
</dbReference>
<dbReference type="EC" id="2.3.1.-" evidence="7"/>
<proteinExistence type="predicted"/>
<name>A0A7W5Z4T9_9HYPH</name>
<dbReference type="GO" id="GO:0016746">
    <property type="term" value="F:acyltransferase activity"/>
    <property type="evidence" value="ECO:0007669"/>
    <property type="project" value="UniProtKB-KW"/>
</dbReference>
<dbReference type="InterPro" id="IPR010941">
    <property type="entry name" value="PhaC_N"/>
</dbReference>
<feature type="domain" description="Poly-beta-hydroxybutyrate polymerase N-terminal" evidence="6">
    <location>
        <begin position="113"/>
        <end position="283"/>
    </location>
</feature>
<feature type="domain" description="AB hydrolase-1" evidence="5">
    <location>
        <begin position="286"/>
        <end position="527"/>
    </location>
</feature>
<evidence type="ECO:0000313" key="8">
    <source>
        <dbReference type="Proteomes" id="UP000537592"/>
    </source>
</evidence>
<dbReference type="InterPro" id="IPR029058">
    <property type="entry name" value="AB_hydrolase_fold"/>
</dbReference>
<dbReference type="PANTHER" id="PTHR36837">
    <property type="entry name" value="POLY(3-HYDROXYALKANOATE) POLYMERASE SUBUNIT PHAC"/>
    <property type="match status" value="1"/>
</dbReference>
<dbReference type="GO" id="GO:0005737">
    <property type="term" value="C:cytoplasm"/>
    <property type="evidence" value="ECO:0007669"/>
    <property type="project" value="UniProtKB-SubCell"/>
</dbReference>
<sequence length="602" mass="67139">MSNSSANPQSDFPLPDIEALSHNMAKLVEETGRATAAFLKPLETGRAAPKTPTDISDMVRTLGLLAEQWISSPEKIVEAQMSLANGFIDLWASTFRRLQGEEVKPVASPRPGDKRFRSDDWQMNPVYDFLKQVYLITSHWADNLVEGADGLDDETRQKARFYMKQISSALSPTNFLATNPEVLRETIKENGANLVRGMRMLAEDITAGNGELKIRQTPPDAYKVGVDLATTPGKVVFRNELFELIQYSPATPQVLKRPVLLVPPWINKYYILDLTPEKSFIKWTVEQGATLFCISWVNPDASHADKDFEAYMREGLLQAVDAVLKTTGEKSLAAVGYCVGGTLLTMTQAFLESNGDKRIDSITLLTAQIDFTRAGDLKVFIDDNQLTRLEERMSENGYLEGIVMAGAFNALRPNDLIWPYIINVYLKGQSPFPFDLLHWNSDSTRMTCANHSYYLRKFYLENAFARGELKIGGHKLTPGQVTVPVYELATREDHIAPAESVFIGAKLLGGPVKFVLSGSGHIAGVVNPPVRGKYQYWTSDRPLYGDLEEWIASSTEHRGSWWPDWFGWLEAQSPERVPARDPAKGSLPPLAEAPGEYVLARS</sequence>
<evidence type="ECO:0000313" key="7">
    <source>
        <dbReference type="EMBL" id="MBB3809880.1"/>
    </source>
</evidence>
<dbReference type="EMBL" id="JACICC010000004">
    <property type="protein sequence ID" value="MBB3809880.1"/>
    <property type="molecule type" value="Genomic_DNA"/>
</dbReference>
<evidence type="ECO:0000256" key="3">
    <source>
        <dbReference type="ARBA" id="ARBA00022679"/>
    </source>
</evidence>
<organism evidence="7 8">
    <name type="scientific">Pseudochelatococcus contaminans</name>
    <dbReference type="NCBI Taxonomy" id="1538103"/>
    <lineage>
        <taxon>Bacteria</taxon>
        <taxon>Pseudomonadati</taxon>
        <taxon>Pseudomonadota</taxon>
        <taxon>Alphaproteobacteria</taxon>
        <taxon>Hyphomicrobiales</taxon>
        <taxon>Chelatococcaceae</taxon>
        <taxon>Pseudochelatococcus</taxon>
    </lineage>
</organism>
<reference evidence="7 8" key="1">
    <citation type="submission" date="2020-08" db="EMBL/GenBank/DDBJ databases">
        <title>Genomic Encyclopedia of Type Strains, Phase IV (KMG-IV): sequencing the most valuable type-strain genomes for metagenomic binning, comparative biology and taxonomic classification.</title>
        <authorList>
            <person name="Goeker M."/>
        </authorList>
    </citation>
    <scope>NUCLEOTIDE SEQUENCE [LARGE SCALE GENOMIC DNA]</scope>
    <source>
        <strain evidence="7 8">DSM 28760</strain>
    </source>
</reference>
<dbReference type="NCBIfam" id="TIGR01838">
    <property type="entry name" value="PHA_synth_I"/>
    <property type="match status" value="1"/>
</dbReference>
<evidence type="ECO:0000256" key="2">
    <source>
        <dbReference type="ARBA" id="ARBA00022490"/>
    </source>
</evidence>
<evidence type="ECO:0000256" key="4">
    <source>
        <dbReference type="ARBA" id="ARBA00023315"/>
    </source>
</evidence>
<dbReference type="Gene3D" id="3.40.50.1820">
    <property type="entry name" value="alpha/beta hydrolase"/>
    <property type="match status" value="1"/>
</dbReference>
<protein>
    <submittedName>
        <fullName evidence="7">Polyhydroxyalkanoate synthase</fullName>
        <ecNumber evidence="7">2.3.1.-</ecNumber>
    </submittedName>
</protein>
<keyword evidence="3 7" id="KW-0808">Transferase</keyword>
<comment type="subcellular location">
    <subcellularLocation>
        <location evidence="1">Cytoplasm</location>
    </subcellularLocation>
</comment>
<evidence type="ECO:0000259" key="5">
    <source>
        <dbReference type="Pfam" id="PF00561"/>
    </source>
</evidence>
<evidence type="ECO:0000256" key="1">
    <source>
        <dbReference type="ARBA" id="ARBA00004496"/>
    </source>
</evidence>
<dbReference type="PANTHER" id="PTHR36837:SF5">
    <property type="entry name" value="POLY-3-HYDROXYBUTYRATE SYNTHASE"/>
    <property type="match status" value="1"/>
</dbReference>
<evidence type="ECO:0000259" key="6">
    <source>
        <dbReference type="Pfam" id="PF07167"/>
    </source>
</evidence>
<keyword evidence="2" id="KW-0963">Cytoplasm</keyword>
<dbReference type="RefSeq" id="WP_183752420.1">
    <property type="nucleotide sequence ID" value="NZ_JACICC010000004.1"/>
</dbReference>
<dbReference type="InterPro" id="IPR051321">
    <property type="entry name" value="PHA/PHB_synthase"/>
</dbReference>
<keyword evidence="4 7" id="KW-0012">Acyltransferase</keyword>
<dbReference type="AlphaFoldDB" id="A0A7W5Z4T9"/>